<dbReference type="Gene3D" id="3.60.10.10">
    <property type="entry name" value="Endonuclease/exonuclease/phosphatase"/>
    <property type="match status" value="1"/>
</dbReference>
<feature type="compositionally biased region" description="Acidic residues" evidence="3">
    <location>
        <begin position="1891"/>
        <end position="1912"/>
    </location>
</feature>
<feature type="compositionally biased region" description="Basic residues" evidence="3">
    <location>
        <begin position="2062"/>
        <end position="2074"/>
    </location>
</feature>
<keyword evidence="1" id="KW-0040">ANK repeat</keyword>
<dbReference type="InterPro" id="IPR000477">
    <property type="entry name" value="RT_dom"/>
</dbReference>
<dbReference type="Pfam" id="PF13923">
    <property type="entry name" value="zf-C3HC4_2"/>
    <property type="match status" value="1"/>
</dbReference>
<dbReference type="Pfam" id="PF00078">
    <property type="entry name" value="RVT_1"/>
    <property type="match status" value="1"/>
</dbReference>
<feature type="compositionally biased region" description="Low complexity" evidence="3">
    <location>
        <begin position="1948"/>
        <end position="1973"/>
    </location>
</feature>
<keyword evidence="2" id="KW-0862">Zinc</keyword>
<dbReference type="InterPro" id="IPR013083">
    <property type="entry name" value="Znf_RING/FYVE/PHD"/>
</dbReference>
<evidence type="ECO:0000259" key="4">
    <source>
        <dbReference type="PROSITE" id="PS50089"/>
    </source>
</evidence>
<dbReference type="EMBL" id="CAJNJA010043008">
    <property type="protein sequence ID" value="CAE7789464.1"/>
    <property type="molecule type" value="Genomic_DNA"/>
</dbReference>
<dbReference type="CDD" id="cd01650">
    <property type="entry name" value="RT_nLTR_like"/>
    <property type="match status" value="1"/>
</dbReference>
<dbReference type="Gene3D" id="3.30.40.10">
    <property type="entry name" value="Zinc/RING finger domain, C3HC4 (zinc finger)"/>
    <property type="match status" value="1"/>
</dbReference>
<feature type="repeat" description="ANK" evidence="1">
    <location>
        <begin position="298"/>
        <end position="330"/>
    </location>
</feature>
<evidence type="ECO:0000313" key="7">
    <source>
        <dbReference type="Proteomes" id="UP000601435"/>
    </source>
</evidence>
<evidence type="ECO:0000313" key="6">
    <source>
        <dbReference type="EMBL" id="CAE7789464.1"/>
    </source>
</evidence>
<feature type="compositionally biased region" description="Low complexity" evidence="3">
    <location>
        <begin position="2484"/>
        <end position="2495"/>
    </location>
</feature>
<dbReference type="SUPFAM" id="SSF56219">
    <property type="entry name" value="DNase I-like"/>
    <property type="match status" value="1"/>
</dbReference>
<keyword evidence="7" id="KW-1185">Reference proteome</keyword>
<accession>A0A812YN33</accession>
<proteinExistence type="predicted"/>
<dbReference type="InterPro" id="IPR002110">
    <property type="entry name" value="Ankyrin_rpt"/>
</dbReference>
<feature type="compositionally biased region" description="Basic and acidic residues" evidence="3">
    <location>
        <begin position="2497"/>
        <end position="2509"/>
    </location>
</feature>
<dbReference type="InterPro" id="IPR003613">
    <property type="entry name" value="Ubox_domain"/>
</dbReference>
<dbReference type="GO" id="GO:0004842">
    <property type="term" value="F:ubiquitin-protein transferase activity"/>
    <property type="evidence" value="ECO:0007669"/>
    <property type="project" value="InterPro"/>
</dbReference>
<organism evidence="6 7">
    <name type="scientific">Symbiodinium necroappetens</name>
    <dbReference type="NCBI Taxonomy" id="1628268"/>
    <lineage>
        <taxon>Eukaryota</taxon>
        <taxon>Sar</taxon>
        <taxon>Alveolata</taxon>
        <taxon>Dinophyceae</taxon>
        <taxon>Suessiales</taxon>
        <taxon>Symbiodiniaceae</taxon>
        <taxon>Symbiodinium</taxon>
    </lineage>
</organism>
<feature type="non-terminal residue" evidence="6">
    <location>
        <position position="1"/>
    </location>
</feature>
<feature type="region of interest" description="Disordered" evidence="3">
    <location>
        <begin position="2193"/>
        <end position="2258"/>
    </location>
</feature>
<name>A0A812YN33_9DINO</name>
<evidence type="ECO:0000256" key="2">
    <source>
        <dbReference type="PROSITE-ProRule" id="PRU00175"/>
    </source>
</evidence>
<feature type="compositionally biased region" description="Low complexity" evidence="3">
    <location>
        <begin position="1879"/>
        <end position="1890"/>
    </location>
</feature>
<dbReference type="Proteomes" id="UP000601435">
    <property type="component" value="Unassembled WGS sequence"/>
</dbReference>
<feature type="region of interest" description="Disordered" evidence="3">
    <location>
        <begin position="2047"/>
        <end position="2092"/>
    </location>
</feature>
<gene>
    <name evidence="6" type="ORF">SNEC2469_LOCUS23185</name>
</gene>
<dbReference type="Gene3D" id="1.25.40.20">
    <property type="entry name" value="Ankyrin repeat-containing domain"/>
    <property type="match status" value="1"/>
</dbReference>
<keyword evidence="2" id="KW-0863">Zinc-finger</keyword>
<dbReference type="OrthoDB" id="6105938at2759"/>
<dbReference type="SUPFAM" id="SSF57850">
    <property type="entry name" value="RING/U-box"/>
    <property type="match status" value="1"/>
</dbReference>
<reference evidence="6" key="1">
    <citation type="submission" date="2021-02" db="EMBL/GenBank/DDBJ databases">
        <authorList>
            <person name="Dougan E. K."/>
            <person name="Rhodes N."/>
            <person name="Thang M."/>
            <person name="Chan C."/>
        </authorList>
    </citation>
    <scope>NUCLEOTIDE SEQUENCE</scope>
</reference>
<feature type="compositionally biased region" description="Basic and acidic residues" evidence="3">
    <location>
        <begin position="1996"/>
        <end position="2012"/>
    </location>
</feature>
<feature type="domain" description="Reverse transcriptase" evidence="5">
    <location>
        <begin position="1237"/>
        <end position="1501"/>
    </location>
</feature>
<dbReference type="PROSITE" id="PS50878">
    <property type="entry name" value="RT_POL"/>
    <property type="match status" value="1"/>
</dbReference>
<feature type="compositionally biased region" description="Polar residues" evidence="3">
    <location>
        <begin position="2570"/>
        <end position="2591"/>
    </location>
</feature>
<feature type="compositionally biased region" description="Polar residues" evidence="3">
    <location>
        <begin position="2075"/>
        <end position="2087"/>
    </location>
</feature>
<feature type="compositionally biased region" description="Low complexity" evidence="3">
    <location>
        <begin position="2519"/>
        <end position="2531"/>
    </location>
</feature>
<feature type="region of interest" description="Disordered" evidence="3">
    <location>
        <begin position="2421"/>
        <end position="2541"/>
    </location>
</feature>
<feature type="compositionally biased region" description="Low complexity" evidence="3">
    <location>
        <begin position="2049"/>
        <end position="2061"/>
    </location>
</feature>
<feature type="compositionally biased region" description="Low complexity" evidence="3">
    <location>
        <begin position="1861"/>
        <end position="1870"/>
    </location>
</feature>
<dbReference type="SMART" id="SM00184">
    <property type="entry name" value="RING"/>
    <property type="match status" value="1"/>
</dbReference>
<dbReference type="PROSITE" id="PS50088">
    <property type="entry name" value="ANK_REPEAT"/>
    <property type="match status" value="1"/>
</dbReference>
<feature type="compositionally biased region" description="Acidic residues" evidence="3">
    <location>
        <begin position="1919"/>
        <end position="1947"/>
    </location>
</feature>
<sequence>MAGARHERNSLDRDGGVPRLLRSQTHREELKCNICFDLVVSPVTLPCGHTYCKHHIQTWLLENDSCPVCRVRILHFKDREKKPRQLRTAASLFQTSLRDEDGKGGQQSGEGFELHVNKMLETQVIRFFQDEVQNRISEVASEVWDVIERRQDGFLTRLRNFLDQFRAPGVTELLKLKSMVGPDSPLPNTKGATLLMMASELGLEDTVEELLKLSADPWKTTSAGFGPGTSALQMASGQGHAAVLRKLLSAEQGVLDSNSAALCADALGAAIEGHHISCVEELLRIPEIPDVADLRNCMDLTGLLTAVQAGNTDIISMLVEHRANIEARTAHSGLLVSKAGSEKVNGPYQQVGEYCGRPLYENLFGAVVYCKGWWKIALSRANMEETEVTASQPKTPIALSRQFEFPLRLLLNVLGKFVHSLLNALEGELVVQRSTSVTAAECFLQGRSPRRSTALCTLLFPAAAMAKQAMETESPARKRGVPIDEGLSLESIREVLRTEIQGAVGGVTDRVAALERSLQSHNERTFQAVETLSTGQAEQGLQIRQLATDSQNMATRLNNLEGTIKNLQSSGSTPSTMDTGRVPALVMGGWPPDTLAADVLTKANEMARDLQLQINMADAFVPGVRRGFVLVPISPMDGETEEAMRQRVQTCIRRVNASNISLGWKPDGNQARLWLTLSQPPERRRRAALAGKVKRLIIEAGGTALIARIEPEWATGTVWFKDNKISSGTSAGPPGSSIAGCGWIDLPKIAELIGVDSQQLAKTWEPLLAEKSQRRPQDSLHVCTWNLGGMSPDTVLDFLSNFRGEQPLSRLRIVFLQEITTQGGPHFLDNDTWMLVHGRQESEWRGCGVAFVKTLGVHLNSRLKLAACTVCLKLHDAKTLGLISGHISHKFTIADAAAALQQWGESPACLQPKVMLGFDANETFLQPGDLLEDETLSCTGRGEQILTWCMEQGITLPLQHCDKPSHFPYNPDLAPRRIDYVASSHLRIVAADVGAYRDRARSDHEPILAEIVLPTPQGPKGRVIWCARQLKSDCHAVLDASLPAHADHHHAIAHISRLITEPVNRSMKFHESGELKKLRKVAKGATPGIESRKAWKLVEKTLKHERKEWQRALADRAGALDWNAYRAIKHKSSRSNWAENLLDDPDWEEALRKHMSSIFAKRPPADTAAAMQCMREEATRLCKTCPWRPFTESEMRITMAKWKTHKATGTDGIALEALQLLFEDHRWRPRIAELINDSLYRGDIPPWVSEGASVLLPKTAVPAGWSDTRPITLSSAVLKWIAQLLLLRGTPALLDCCQHQWASRHKQGVELILAMRKLARVAHEWKTPFYIVKIDIAKAFDSIAQEKLGDLVMRKIARGGLPWEARLWLKLLEARELNFYVQKHKVPVTQTNGVRQGSPDSPVLFAAEIGETLDAVLQSVRGGEPPHVGRHQALGPPPHSGAAFMDDTYVWGESPEHVQEVLQALEAKFLELGLRINAKKTHVVSSIPDDTFRFSIGGVQVAPDGPHAIMTILGAPVTVSGAIAPLAPIKDRLKMHQTGTSGHSARRDRSCIKTKSNGGQHMRSRCSGSFGATLAAQCSSRHSTFSDGGTLRGGETSKRFPRGPTPKEFAMSATITRTLIRKDKSPPLPEINGGSRLRFALPFLGAITAAVQLLTPSESPMCFVLLVLSAVGCLRSLAGPNPDVVIVDSSSESDMSDMPWVMDMPVQSQGTAPPLGVVSSPRHLGYMTNELLCRDGEYFQPRVDRYATYRIGYAQAYDPAADPWHEDGMFTGVPGQAPVTMPYDNTKEEITWLDNHFHNNTNITFHNNLTHRGGGGPPFVQGAGQHHPPSMDPWGFIARHYASQGPLLPPSQWSHNLLGLGRQHQQQRDAAGPHDDGADATCTTDTTCEGENPEYFEEGMETEAEVEAEEGELPPHSDADDELTDVPEDELDWDSDQPDTEDEEEEPQPATAGAASGARATASFTIATTSTSSRGFVGPPLQLRGTKPPTKPEWTMPRDGKRTHIYNHKDDNRDLLPRHQHQQEENGLLHSHNLNTALHRHVINNNELQPQRRQPQGQPLRSRPKINTRSRHSSQRSPGSTPNQNNRHSAKGTKVLNNHHLLSHRITATNHPNNKHANSDKYTFSCQKLSDSTEVQLRGDGVAKYPVQIIDNRPIPAQGSAGGQPLDQADHQLHNQFHNVIGDQLVVQPAHITDYPHVPGSSSSSSSRGPRDPAQETGGPPLPDVRDLEQQAAEAVEAGRVPPWQVEGEGPSMRSSVRVDDNSHDISWIQGVTPATLPPPMPLHPRTLLSLRGSATGSWRGVTWSPPSNSLVRHPARQHIEPTMVIYKTLAGRPERGILPDGLQITIHPAGAWIATTRFELGFARTPRYWLLEVDYAPPPQPDRMQLRTGESFWLEWRGEERQWKRRPRFYNDIAVLGRFPTIPQAEAPRPPTPPQRRDPTTATAQRGSQQRPRGFNPQFFVDTRPLRGRLITPTATAPEEQEPASSSTSGSGPARPRRDESSRPEAKGKAKPPPPPTTTSGSESETSWPSEDPPQPDHDSSALLQAYRESFREPPATTDDSDYLVLMQTGKTPKNDTPTNAEGSGTTSRNLRPGESDPQPTINDTAWFSVAANFEGDFTVEGLLRLLQKILHEMLQQSFALPSDYLTSLAYHACYYMSKLQSTNERHLQQAGHAGVNPEPPQAAGPTAMVFCITNAFVEAEAALQCLAHNHDELPKRHLVKEQALLQDGRAIFKSWARDPQAPGALPGTAASQNALDGVSWAFLAIEEGGVATLDEALQNAWQATQRCNKYMDELLAWIEQQFQANTGAGSPSPKRRRTEVGETPHRIQPSHLVYTVKYLHLNNIMQYLYARVPALNQIMQQPFQVAIALQEAHAYLLQWTTGLWGEPIVLADSAESNEQTMPEPSYEDTGMNAMMPGDP</sequence>
<dbReference type="InterPro" id="IPR001841">
    <property type="entry name" value="Znf_RING"/>
</dbReference>
<keyword evidence="2" id="KW-0479">Metal-binding</keyword>
<dbReference type="PROSITE" id="PS50089">
    <property type="entry name" value="ZF_RING_2"/>
    <property type="match status" value="1"/>
</dbReference>
<dbReference type="GO" id="GO:0008270">
    <property type="term" value="F:zinc ion binding"/>
    <property type="evidence" value="ECO:0007669"/>
    <property type="project" value="UniProtKB-KW"/>
</dbReference>
<dbReference type="InterPro" id="IPR043502">
    <property type="entry name" value="DNA/RNA_pol_sf"/>
</dbReference>
<dbReference type="GO" id="GO:0016567">
    <property type="term" value="P:protein ubiquitination"/>
    <property type="evidence" value="ECO:0007669"/>
    <property type="project" value="InterPro"/>
</dbReference>
<feature type="region of interest" description="Disordered" evidence="3">
    <location>
        <begin position="2897"/>
        <end position="2921"/>
    </location>
</feature>
<dbReference type="InterPro" id="IPR036691">
    <property type="entry name" value="Endo/exonu/phosph_ase_sf"/>
</dbReference>
<feature type="region of interest" description="Disordered" evidence="3">
    <location>
        <begin position="2570"/>
        <end position="2603"/>
    </location>
</feature>
<dbReference type="PANTHER" id="PTHR23327:SF51">
    <property type="entry name" value="TRANSCRIPTIONAL REGULATOR OF YEAST FORM ADHERENCE 3"/>
    <property type="match status" value="1"/>
</dbReference>
<evidence type="ECO:0000256" key="3">
    <source>
        <dbReference type="SAM" id="MobiDB-lite"/>
    </source>
</evidence>
<evidence type="ECO:0000259" key="5">
    <source>
        <dbReference type="PROSITE" id="PS50878"/>
    </source>
</evidence>
<dbReference type="SMART" id="SM00248">
    <property type="entry name" value="ANK"/>
    <property type="match status" value="4"/>
</dbReference>
<dbReference type="SUPFAM" id="SSF48403">
    <property type="entry name" value="Ankyrin repeat"/>
    <property type="match status" value="1"/>
</dbReference>
<evidence type="ECO:0000256" key="1">
    <source>
        <dbReference type="PROSITE-ProRule" id="PRU00023"/>
    </source>
</evidence>
<dbReference type="SUPFAM" id="SSF56672">
    <property type="entry name" value="DNA/RNA polymerases"/>
    <property type="match status" value="1"/>
</dbReference>
<dbReference type="PANTHER" id="PTHR23327">
    <property type="entry name" value="RING FINGER PROTEIN 127"/>
    <property type="match status" value="1"/>
</dbReference>
<comment type="caution">
    <text evidence="6">The sequence shown here is derived from an EMBL/GenBank/DDBJ whole genome shotgun (WGS) entry which is preliminary data.</text>
</comment>
<feature type="domain" description="RING-type" evidence="4">
    <location>
        <begin position="32"/>
        <end position="70"/>
    </location>
</feature>
<protein>
    <submittedName>
        <fullName evidence="6">Uncharacterized protein</fullName>
    </submittedName>
</protein>
<feature type="region of interest" description="Disordered" evidence="3">
    <location>
        <begin position="1582"/>
        <end position="1607"/>
    </location>
</feature>
<dbReference type="SMART" id="SM00504">
    <property type="entry name" value="Ubox"/>
    <property type="match status" value="1"/>
</dbReference>
<feature type="region of interest" description="Disordered" evidence="3">
    <location>
        <begin position="1861"/>
        <end position="2012"/>
    </location>
</feature>
<dbReference type="InterPro" id="IPR036770">
    <property type="entry name" value="Ankyrin_rpt-contain_sf"/>
</dbReference>